<name>A0AAE1FJ63_PETCI</name>
<evidence type="ECO:0000259" key="1">
    <source>
        <dbReference type="PROSITE" id="PS50041"/>
    </source>
</evidence>
<proteinExistence type="predicted"/>
<dbReference type="PANTHER" id="PTHR22803">
    <property type="entry name" value="MANNOSE, PHOSPHOLIPASE, LECTIN RECEPTOR RELATED"/>
    <property type="match status" value="1"/>
</dbReference>
<gene>
    <name evidence="2" type="ORF">Pcinc_020575</name>
</gene>
<protein>
    <recommendedName>
        <fullName evidence="1">C-type lectin domain-containing protein</fullName>
    </recommendedName>
</protein>
<dbReference type="InterPro" id="IPR001304">
    <property type="entry name" value="C-type_lectin-like"/>
</dbReference>
<sequence length="290" mass="32535">MKLMLVLDDPCASNPCNVVGVGLSCFLDTQSPYYTCSKCPPGYQGDGIICFHPHKNPCASNPCYTGVACIIEKDPPLHYRCGKCPSGLVGDGKKCVKVEDDVCTKCPIDHKGGRKQCLTKLKDLSFVHDDKLYYLSRVMQTWEGTREYCQRQGADIPQVTKEPTSFRDKVANISFFRNALQPILTERRSIQTRMGRPKRLGVWLGASYNNKEKDWKWLSGRSVGMSPDFHWGPNEPNNNNNEGKDSAADQYCMSLSFVNGTKYYGADACNFAKRIFSLCETKYKILCDGV</sequence>
<dbReference type="PROSITE" id="PS50041">
    <property type="entry name" value="C_TYPE_LECTIN_2"/>
    <property type="match status" value="1"/>
</dbReference>
<dbReference type="Gene3D" id="3.10.100.10">
    <property type="entry name" value="Mannose-Binding Protein A, subunit A"/>
    <property type="match status" value="1"/>
</dbReference>
<feature type="domain" description="C-type lectin" evidence="1">
    <location>
        <begin position="128"/>
        <end position="270"/>
    </location>
</feature>
<evidence type="ECO:0000313" key="2">
    <source>
        <dbReference type="EMBL" id="KAK3874490.1"/>
    </source>
</evidence>
<dbReference type="CDD" id="cd00037">
    <property type="entry name" value="CLECT"/>
    <property type="match status" value="1"/>
</dbReference>
<evidence type="ECO:0000313" key="3">
    <source>
        <dbReference type="Proteomes" id="UP001286313"/>
    </source>
</evidence>
<comment type="caution">
    <text evidence="2">The sequence shown here is derived from an EMBL/GenBank/DDBJ whole genome shotgun (WGS) entry which is preliminary data.</text>
</comment>
<dbReference type="SUPFAM" id="SSF56436">
    <property type="entry name" value="C-type lectin-like"/>
    <property type="match status" value="1"/>
</dbReference>
<dbReference type="Pfam" id="PF00059">
    <property type="entry name" value="Lectin_C"/>
    <property type="match status" value="1"/>
</dbReference>
<dbReference type="Proteomes" id="UP001286313">
    <property type="component" value="Unassembled WGS sequence"/>
</dbReference>
<dbReference type="SMART" id="SM00181">
    <property type="entry name" value="EGF"/>
    <property type="match status" value="2"/>
</dbReference>
<dbReference type="EMBL" id="JAWQEG010002098">
    <property type="protein sequence ID" value="KAK3874490.1"/>
    <property type="molecule type" value="Genomic_DNA"/>
</dbReference>
<dbReference type="AlphaFoldDB" id="A0AAE1FJ63"/>
<reference evidence="2" key="1">
    <citation type="submission" date="2023-10" db="EMBL/GenBank/DDBJ databases">
        <title>Genome assemblies of two species of porcelain crab, Petrolisthes cinctipes and Petrolisthes manimaculis (Anomura: Porcellanidae).</title>
        <authorList>
            <person name="Angst P."/>
        </authorList>
    </citation>
    <scope>NUCLEOTIDE SEQUENCE</scope>
    <source>
        <strain evidence="2">PB745_01</strain>
        <tissue evidence="2">Gill</tissue>
    </source>
</reference>
<organism evidence="2 3">
    <name type="scientific">Petrolisthes cinctipes</name>
    <name type="common">Flat porcelain crab</name>
    <dbReference type="NCBI Taxonomy" id="88211"/>
    <lineage>
        <taxon>Eukaryota</taxon>
        <taxon>Metazoa</taxon>
        <taxon>Ecdysozoa</taxon>
        <taxon>Arthropoda</taxon>
        <taxon>Crustacea</taxon>
        <taxon>Multicrustacea</taxon>
        <taxon>Malacostraca</taxon>
        <taxon>Eumalacostraca</taxon>
        <taxon>Eucarida</taxon>
        <taxon>Decapoda</taxon>
        <taxon>Pleocyemata</taxon>
        <taxon>Anomura</taxon>
        <taxon>Galatheoidea</taxon>
        <taxon>Porcellanidae</taxon>
        <taxon>Petrolisthes</taxon>
    </lineage>
</organism>
<keyword evidence="3" id="KW-1185">Reference proteome</keyword>
<dbReference type="InterPro" id="IPR016186">
    <property type="entry name" value="C-type_lectin-like/link_sf"/>
</dbReference>
<accession>A0AAE1FJ63</accession>
<dbReference type="Gene3D" id="2.10.25.10">
    <property type="entry name" value="Laminin"/>
    <property type="match status" value="2"/>
</dbReference>
<dbReference type="InterPro" id="IPR050111">
    <property type="entry name" value="C-type_lectin/snaclec_domain"/>
</dbReference>
<dbReference type="InterPro" id="IPR016187">
    <property type="entry name" value="CTDL_fold"/>
</dbReference>
<dbReference type="SMART" id="SM00034">
    <property type="entry name" value="CLECT"/>
    <property type="match status" value="1"/>
</dbReference>
<dbReference type="InterPro" id="IPR000742">
    <property type="entry name" value="EGF"/>
</dbReference>
<dbReference type="PROSITE" id="PS51257">
    <property type="entry name" value="PROKAR_LIPOPROTEIN"/>
    <property type="match status" value="1"/>
</dbReference>